<dbReference type="RefSeq" id="WP_167083441.1">
    <property type="nucleotide sequence ID" value="NZ_BAAADC010000001.1"/>
</dbReference>
<gene>
    <name evidence="3" type="ORF">FHS83_002662</name>
</gene>
<name>A0A846N080_9PROT</name>
<dbReference type="EMBL" id="JAASRM010000001">
    <property type="protein sequence ID" value="NIK89344.1"/>
    <property type="molecule type" value="Genomic_DNA"/>
</dbReference>
<evidence type="ECO:0000256" key="2">
    <source>
        <dbReference type="SAM" id="Phobius"/>
    </source>
</evidence>
<evidence type="ECO:0000313" key="4">
    <source>
        <dbReference type="Proteomes" id="UP000570514"/>
    </source>
</evidence>
<dbReference type="AlphaFoldDB" id="A0A846N080"/>
<reference evidence="3 4" key="1">
    <citation type="submission" date="2020-03" db="EMBL/GenBank/DDBJ databases">
        <title>Genomic Encyclopedia of Type Strains, Phase IV (KMG-IV): sequencing the most valuable type-strain genomes for metagenomic binning, comparative biology and taxonomic classification.</title>
        <authorList>
            <person name="Goeker M."/>
        </authorList>
    </citation>
    <scope>NUCLEOTIDE SEQUENCE [LARGE SCALE GENOMIC DNA]</scope>
    <source>
        <strain evidence="3 4">DSM 19867</strain>
    </source>
</reference>
<evidence type="ECO:0000313" key="3">
    <source>
        <dbReference type="EMBL" id="NIK89344.1"/>
    </source>
</evidence>
<keyword evidence="2" id="KW-1133">Transmembrane helix</keyword>
<keyword evidence="2" id="KW-0812">Transmembrane</keyword>
<feature type="transmembrane region" description="Helical" evidence="2">
    <location>
        <begin position="6"/>
        <end position="25"/>
    </location>
</feature>
<dbReference type="Proteomes" id="UP000570514">
    <property type="component" value="Unassembled WGS sequence"/>
</dbReference>
<protein>
    <submittedName>
        <fullName evidence="3">Uncharacterized membrane-anchored protein YhcB (DUF1043 family)</fullName>
    </submittedName>
</protein>
<accession>A0A846N080</accession>
<keyword evidence="4" id="KW-1185">Reference proteome</keyword>
<feature type="region of interest" description="Disordered" evidence="1">
    <location>
        <begin position="35"/>
        <end position="64"/>
    </location>
</feature>
<evidence type="ECO:0000256" key="1">
    <source>
        <dbReference type="SAM" id="MobiDB-lite"/>
    </source>
</evidence>
<proteinExistence type="predicted"/>
<keyword evidence="2" id="KW-0472">Membrane</keyword>
<feature type="compositionally biased region" description="Basic and acidic residues" evidence="1">
    <location>
        <begin position="45"/>
        <end position="64"/>
    </location>
</feature>
<organism evidence="3 4">
    <name type="scientific">Rhizomicrobium palustre</name>
    <dbReference type="NCBI Taxonomy" id="189966"/>
    <lineage>
        <taxon>Bacteria</taxon>
        <taxon>Pseudomonadati</taxon>
        <taxon>Pseudomonadota</taxon>
        <taxon>Alphaproteobacteria</taxon>
        <taxon>Micropepsales</taxon>
        <taxon>Micropepsaceae</taxon>
        <taxon>Rhizomicrobium</taxon>
    </lineage>
</organism>
<sequence length="64" mass="7175">MPLSPELIFAVIAIAVGLVLAFVLFRVSTKGGKNRKVTNEAVRQSYDHPESYGETREELKKELK</sequence>
<comment type="caution">
    <text evidence="3">The sequence shown here is derived from an EMBL/GenBank/DDBJ whole genome shotgun (WGS) entry which is preliminary data.</text>
</comment>